<dbReference type="Pfam" id="PF00079">
    <property type="entry name" value="Serpin"/>
    <property type="match status" value="1"/>
</dbReference>
<dbReference type="EMBL" id="JBHSBH010000007">
    <property type="protein sequence ID" value="MFC3996282.1"/>
    <property type="molecule type" value="Genomic_DNA"/>
</dbReference>
<dbReference type="InterPro" id="IPR042178">
    <property type="entry name" value="Serpin_sf_1"/>
</dbReference>
<dbReference type="PANTHER" id="PTHR11461:SF211">
    <property type="entry name" value="GH10112P-RELATED"/>
    <property type="match status" value="1"/>
</dbReference>
<proteinExistence type="inferred from homology"/>
<dbReference type="RefSeq" id="WP_378532192.1">
    <property type="nucleotide sequence ID" value="NZ_JBHSBH010000007.1"/>
</dbReference>
<evidence type="ECO:0000313" key="4">
    <source>
        <dbReference type="Proteomes" id="UP001595847"/>
    </source>
</evidence>
<organism evidence="3 4">
    <name type="scientific">Nocardiopsis sediminis</name>
    <dbReference type="NCBI Taxonomy" id="1778267"/>
    <lineage>
        <taxon>Bacteria</taxon>
        <taxon>Bacillati</taxon>
        <taxon>Actinomycetota</taxon>
        <taxon>Actinomycetes</taxon>
        <taxon>Streptosporangiales</taxon>
        <taxon>Nocardiopsidaceae</taxon>
        <taxon>Nocardiopsis</taxon>
    </lineage>
</organism>
<reference evidence="4" key="1">
    <citation type="journal article" date="2019" name="Int. J. Syst. Evol. Microbiol.">
        <title>The Global Catalogue of Microorganisms (GCM) 10K type strain sequencing project: providing services to taxonomists for standard genome sequencing and annotation.</title>
        <authorList>
            <consortium name="The Broad Institute Genomics Platform"/>
            <consortium name="The Broad Institute Genome Sequencing Center for Infectious Disease"/>
            <person name="Wu L."/>
            <person name="Ma J."/>
        </authorList>
    </citation>
    <scope>NUCLEOTIDE SEQUENCE [LARGE SCALE GENOMIC DNA]</scope>
    <source>
        <strain evidence="4">TBRC 1826</strain>
    </source>
</reference>
<dbReference type="SMART" id="SM00093">
    <property type="entry name" value="SERPIN"/>
    <property type="match status" value="1"/>
</dbReference>
<dbReference type="InterPro" id="IPR000215">
    <property type="entry name" value="Serpin_fam"/>
</dbReference>
<dbReference type="CDD" id="cd19590">
    <property type="entry name" value="serpin_thermopin-like"/>
    <property type="match status" value="1"/>
</dbReference>
<dbReference type="PANTHER" id="PTHR11461">
    <property type="entry name" value="SERINE PROTEASE INHIBITOR, SERPIN"/>
    <property type="match status" value="1"/>
</dbReference>
<comment type="caution">
    <text evidence="3">The sequence shown here is derived from an EMBL/GenBank/DDBJ whole genome shotgun (WGS) entry which is preliminary data.</text>
</comment>
<dbReference type="SUPFAM" id="SSF56574">
    <property type="entry name" value="Serpins"/>
    <property type="match status" value="1"/>
</dbReference>
<gene>
    <name evidence="3" type="ORF">ACFOVU_10175</name>
</gene>
<dbReference type="InterPro" id="IPR023796">
    <property type="entry name" value="Serpin_dom"/>
</dbReference>
<dbReference type="Gene3D" id="2.30.39.10">
    <property type="entry name" value="Alpha-1-antitrypsin, domain 1"/>
    <property type="match status" value="1"/>
</dbReference>
<feature type="domain" description="Serpin" evidence="2">
    <location>
        <begin position="18"/>
        <end position="355"/>
    </location>
</feature>
<comment type="similarity">
    <text evidence="1">Belongs to the serpin family.</text>
</comment>
<dbReference type="InterPro" id="IPR042185">
    <property type="entry name" value="Serpin_sf_2"/>
</dbReference>
<name>A0ABV8FMT1_9ACTN</name>
<keyword evidence="4" id="KW-1185">Reference proteome</keyword>
<evidence type="ECO:0000259" key="2">
    <source>
        <dbReference type="SMART" id="SM00093"/>
    </source>
</evidence>
<protein>
    <submittedName>
        <fullName evidence="3">Serpin family protein</fullName>
    </submittedName>
</protein>
<dbReference type="InterPro" id="IPR036186">
    <property type="entry name" value="Serpin_sf"/>
</dbReference>
<sequence>MKCEPHAGHLDFATRLDAQLSGNGSHVWSPWSVAEALSLLAVGARGSTLDELAGVLGGDVDGHAAALMGVAAGEPALRTAVSLWVRAGARVLPEFAAALARRPSASVEIGDFAADPDGVRRAVNAHVRDATGGGIPELLAPRSVTADTRAVLLSALLVRLRWPVPFAPARTTRLPFREPGAAERMVPMMRRRGLLSYAEARGWRMVSLDGGSGCTLDVLLAEDPAAAAPRAADLVALYRSARPADIALALPRFEVAARAELNVPLRALGVRTAFSTSADLSGIVDEPLLVDRVVHQARLRVDEHGAEGSAATAVLAAPGSALPPPPPLEFTVDRPFRFALRKDGVILFLGHVTSPIDPGESPPARAADG</sequence>
<evidence type="ECO:0000256" key="1">
    <source>
        <dbReference type="RuleBase" id="RU000411"/>
    </source>
</evidence>
<dbReference type="Proteomes" id="UP001595847">
    <property type="component" value="Unassembled WGS sequence"/>
</dbReference>
<dbReference type="Gene3D" id="3.30.497.10">
    <property type="entry name" value="Antithrombin, subunit I, domain 2"/>
    <property type="match status" value="1"/>
</dbReference>
<evidence type="ECO:0000313" key="3">
    <source>
        <dbReference type="EMBL" id="MFC3996282.1"/>
    </source>
</evidence>
<accession>A0ABV8FMT1</accession>